<dbReference type="SUPFAM" id="SSF49363">
    <property type="entry name" value="Purple acid phosphatase, N-terminal domain"/>
    <property type="match status" value="1"/>
</dbReference>
<dbReference type="Proteomes" id="UP000245207">
    <property type="component" value="Unassembled WGS sequence"/>
</dbReference>
<dbReference type="SUPFAM" id="SSF103473">
    <property type="entry name" value="MFS general substrate transporter"/>
    <property type="match status" value="1"/>
</dbReference>
<feature type="domain" description="Calcineurin-like phosphoesterase" evidence="16">
    <location>
        <begin position="705"/>
        <end position="898"/>
    </location>
</feature>
<accession>A0A2U1QL13</accession>
<comment type="cofactor">
    <cofactor evidence="3">
        <name>Fe cation</name>
        <dbReference type="ChEBI" id="CHEBI:24875"/>
    </cofactor>
</comment>
<evidence type="ECO:0000259" key="16">
    <source>
        <dbReference type="Pfam" id="PF00149"/>
    </source>
</evidence>
<keyword evidence="12" id="KW-0325">Glycoprotein</keyword>
<feature type="transmembrane region" description="Helical" evidence="15">
    <location>
        <begin position="379"/>
        <end position="401"/>
    </location>
</feature>
<evidence type="ECO:0000256" key="11">
    <source>
        <dbReference type="ARBA" id="ARBA00023136"/>
    </source>
</evidence>
<dbReference type="InterPro" id="IPR039331">
    <property type="entry name" value="PAPs-like"/>
</dbReference>
<dbReference type="InterPro" id="IPR029052">
    <property type="entry name" value="Metallo-depent_PP-like"/>
</dbReference>
<keyword evidence="11 15" id="KW-0472">Membrane</keyword>
<dbReference type="GO" id="GO:0003993">
    <property type="term" value="F:acid phosphatase activity"/>
    <property type="evidence" value="ECO:0007669"/>
    <property type="project" value="UniProtKB-EC"/>
</dbReference>
<comment type="subcellular location">
    <subcellularLocation>
        <location evidence="4">Membrane</location>
        <topology evidence="4">Multi-pass membrane protein</topology>
    </subcellularLocation>
</comment>
<dbReference type="Gene3D" id="1.20.1250.20">
    <property type="entry name" value="MFS general substrate transporter like domains"/>
    <property type="match status" value="1"/>
</dbReference>
<dbReference type="GO" id="GO:0071916">
    <property type="term" value="F:dipeptide transmembrane transporter activity"/>
    <property type="evidence" value="ECO:0007669"/>
    <property type="project" value="InterPro"/>
</dbReference>
<dbReference type="GO" id="GO:0046872">
    <property type="term" value="F:metal ion binding"/>
    <property type="evidence" value="ECO:0007669"/>
    <property type="project" value="InterPro"/>
</dbReference>
<feature type="domain" description="Purple acid phosphatase N-terminal" evidence="18">
    <location>
        <begin position="610"/>
        <end position="697"/>
    </location>
</feature>
<feature type="transmembrane region" description="Helical" evidence="15">
    <location>
        <begin position="545"/>
        <end position="564"/>
    </location>
</feature>
<dbReference type="SUPFAM" id="SSF56300">
    <property type="entry name" value="Metallo-dependent phosphatases"/>
    <property type="match status" value="1"/>
</dbReference>
<dbReference type="InterPro" id="IPR015914">
    <property type="entry name" value="PAPs_N"/>
</dbReference>
<dbReference type="InterPro" id="IPR025733">
    <property type="entry name" value="PAPs_C"/>
</dbReference>
<dbReference type="EC" id="3.1.3.2" evidence="14"/>
<dbReference type="InterPro" id="IPR044739">
    <property type="entry name" value="NRT1/PTR"/>
</dbReference>
<evidence type="ECO:0000256" key="10">
    <source>
        <dbReference type="ARBA" id="ARBA00022989"/>
    </source>
</evidence>
<feature type="transmembrane region" description="Helical" evidence="15">
    <location>
        <begin position="202"/>
        <end position="221"/>
    </location>
</feature>
<evidence type="ECO:0000256" key="1">
    <source>
        <dbReference type="ARBA" id="ARBA00000032"/>
    </source>
</evidence>
<feature type="domain" description="Purple acid phosphatase C-terminal" evidence="17">
    <location>
        <begin position="913"/>
        <end position="972"/>
    </location>
</feature>
<feature type="transmembrane region" description="Helical" evidence="15">
    <location>
        <begin position="500"/>
        <end position="525"/>
    </location>
</feature>
<reference evidence="19 20" key="1">
    <citation type="journal article" date="2018" name="Mol. Plant">
        <title>The genome of Artemisia annua provides insight into the evolution of Asteraceae family and artemisinin biosynthesis.</title>
        <authorList>
            <person name="Shen Q."/>
            <person name="Zhang L."/>
            <person name="Liao Z."/>
            <person name="Wang S."/>
            <person name="Yan T."/>
            <person name="Shi P."/>
            <person name="Liu M."/>
            <person name="Fu X."/>
            <person name="Pan Q."/>
            <person name="Wang Y."/>
            <person name="Lv Z."/>
            <person name="Lu X."/>
            <person name="Zhang F."/>
            <person name="Jiang W."/>
            <person name="Ma Y."/>
            <person name="Chen M."/>
            <person name="Hao X."/>
            <person name="Li L."/>
            <person name="Tang Y."/>
            <person name="Lv G."/>
            <person name="Zhou Y."/>
            <person name="Sun X."/>
            <person name="Brodelius P.E."/>
            <person name="Rose J.K.C."/>
            <person name="Tang K."/>
        </authorList>
    </citation>
    <scope>NUCLEOTIDE SEQUENCE [LARGE SCALE GENOMIC DNA]</scope>
    <source>
        <strain evidence="20">cv. Huhao1</strain>
        <tissue evidence="19">Leaf</tissue>
    </source>
</reference>
<sequence>MALELEEHMIIVENGVDANEKKMVCDSSLDHKGRLPLRFSTGTWKAALFIIAIEFSERLTYFAIASNLITYLTKVMHQDLTTAAKNVNCWTGVTTIMPLFGGFIADSYAGRFRMILLSSIIYLMGLGILTMSQFIPTLKPCGVSNARCVNPTKIHELAFFIGIYFLSIGTGGHKPSLESFGADQFDDNNLEERKGKMSFFNWWNATLCSSLILSVTVLTYVEDNSGWGIANLILTVTMFITITIFYLGKPFYRYRVPQGSPLTPILQVFVAALMKRNQPYPSSQDSFYEPESPQRKSLCHTNNHKFLDNACIAKDNEITEGKKPSPWKLTTVTKVEETKLLVNIVPIWLASLIYGVFNAQGATFFVKQSSTMDRKMGSFTIPPASIQVIFAFGMLFCVICYDKIITPILRRKRGNERGIPILQRVGVGMFLSILIMIVAALVEKQRLITAEKEKSKVLSMNVFWLAPQYFIMGIADAFTLVGLQEFFYGQVPDSMRSIGIALYLSVMGVGSFLSSFLITVVNQVTEKTGKRWIGKDLSSSRLDKFYWLLAAINGLNFGIYVLLAKRYSYKNVLKNVAVTIEAELGHAYDRPQPRETLVVSLAEDADANTPQQVHISLVGEDRMRISWITDDHTPPVVYYSITSGKYDHTANGNISSYDFVNYTSGQIHDVVIGPLDPSTVYYYCFAPGSTHEYSFKTPPAQFPIKFAVSGDLGQTGWTKSTLEHISQSNYDVFLLPGDLCYADTVQPLWDSFGRLVEPLASQRPWMVTQGNHDIEQTPNIHMPPFTSYNARWRMPFEESGSTSNLYYAFEVSGVHVIMLGSYTDFGPGSDQYEWLESDLRKVDRTKTPWLVVLVHAPWYNTNYAHQGEIQSVGMMESMEGLLYKARVDVVLAGHVHAYERFHRVYNQQMDNCGPVHITIGDGGNLHGLVTTYKEPQATISAFREASFGHGELEMVNASYAKWSWHRNDDDESVQADMVLIKSLASDPSCIKLLV</sequence>
<evidence type="ECO:0000259" key="18">
    <source>
        <dbReference type="Pfam" id="PF16656"/>
    </source>
</evidence>
<keyword evidence="10 15" id="KW-1133">Transmembrane helix</keyword>
<keyword evidence="20" id="KW-1185">Reference proteome</keyword>
<dbReference type="OrthoDB" id="8904098at2759"/>
<dbReference type="InterPro" id="IPR041792">
    <property type="entry name" value="MPP_PAP"/>
</dbReference>
<evidence type="ECO:0000256" key="7">
    <source>
        <dbReference type="ARBA" id="ARBA00022729"/>
    </source>
</evidence>
<comment type="catalytic activity">
    <reaction evidence="1 14">
        <text>a phosphate monoester + H2O = an alcohol + phosphate</text>
        <dbReference type="Rhea" id="RHEA:15017"/>
        <dbReference type="ChEBI" id="CHEBI:15377"/>
        <dbReference type="ChEBI" id="CHEBI:30879"/>
        <dbReference type="ChEBI" id="CHEBI:43474"/>
        <dbReference type="ChEBI" id="CHEBI:67140"/>
        <dbReference type="EC" id="3.1.3.2"/>
    </reaction>
</comment>
<comment type="cofactor">
    <cofactor evidence="2">
        <name>Zn(2+)</name>
        <dbReference type="ChEBI" id="CHEBI:29105"/>
    </cofactor>
</comment>
<dbReference type="GO" id="GO:0016020">
    <property type="term" value="C:membrane"/>
    <property type="evidence" value="ECO:0007669"/>
    <property type="project" value="UniProtKB-SubCell"/>
</dbReference>
<evidence type="ECO:0000256" key="2">
    <source>
        <dbReference type="ARBA" id="ARBA00001947"/>
    </source>
</evidence>
<keyword evidence="6 15" id="KW-0812">Transmembrane</keyword>
<name>A0A2U1QL13_ARTAN</name>
<dbReference type="Pfam" id="PF14008">
    <property type="entry name" value="Metallophos_C"/>
    <property type="match status" value="1"/>
</dbReference>
<dbReference type="CDD" id="cd17417">
    <property type="entry name" value="MFS_NPF5"/>
    <property type="match status" value="1"/>
</dbReference>
<dbReference type="EMBL" id="PKPP01000053">
    <property type="protein sequence ID" value="PWA98701.1"/>
    <property type="molecule type" value="Genomic_DNA"/>
</dbReference>
<dbReference type="Gene3D" id="2.60.40.380">
    <property type="entry name" value="Purple acid phosphatase-like, N-terminal"/>
    <property type="match status" value="1"/>
</dbReference>
<dbReference type="GO" id="GO:0042937">
    <property type="term" value="F:tripeptide transmembrane transporter activity"/>
    <property type="evidence" value="ECO:0007669"/>
    <property type="project" value="InterPro"/>
</dbReference>
<evidence type="ECO:0000313" key="19">
    <source>
        <dbReference type="EMBL" id="PWA98701.1"/>
    </source>
</evidence>
<dbReference type="InterPro" id="IPR000109">
    <property type="entry name" value="POT_fam"/>
</dbReference>
<evidence type="ECO:0000256" key="6">
    <source>
        <dbReference type="ARBA" id="ARBA00022692"/>
    </source>
</evidence>
<evidence type="ECO:0000256" key="13">
    <source>
        <dbReference type="ARBA" id="ARBA00044504"/>
    </source>
</evidence>
<dbReference type="InterPro" id="IPR004843">
    <property type="entry name" value="Calcineurin-like_PHP"/>
</dbReference>
<evidence type="ECO:0000313" key="20">
    <source>
        <dbReference type="Proteomes" id="UP000245207"/>
    </source>
</evidence>
<proteinExistence type="inferred from homology"/>
<comment type="similarity">
    <text evidence="13">Belongs to the major facilitator superfamily. Phosphate:H(+) symporter (TC 2.A.1.9) family.</text>
</comment>
<organism evidence="19 20">
    <name type="scientific">Artemisia annua</name>
    <name type="common">Sweet wormwood</name>
    <dbReference type="NCBI Taxonomy" id="35608"/>
    <lineage>
        <taxon>Eukaryota</taxon>
        <taxon>Viridiplantae</taxon>
        <taxon>Streptophyta</taxon>
        <taxon>Embryophyta</taxon>
        <taxon>Tracheophyta</taxon>
        <taxon>Spermatophyta</taxon>
        <taxon>Magnoliopsida</taxon>
        <taxon>eudicotyledons</taxon>
        <taxon>Gunneridae</taxon>
        <taxon>Pentapetalae</taxon>
        <taxon>asterids</taxon>
        <taxon>campanulids</taxon>
        <taxon>Asterales</taxon>
        <taxon>Asteraceae</taxon>
        <taxon>Asteroideae</taxon>
        <taxon>Anthemideae</taxon>
        <taxon>Artemisiinae</taxon>
        <taxon>Artemisia</taxon>
    </lineage>
</organism>
<comment type="similarity">
    <text evidence="5 14">Belongs to the metallophosphoesterase superfamily. Purple acid phosphatase family.</text>
</comment>
<evidence type="ECO:0000256" key="5">
    <source>
        <dbReference type="ARBA" id="ARBA00008723"/>
    </source>
</evidence>
<keyword evidence="7" id="KW-0732">Signal</keyword>
<evidence type="ECO:0000256" key="3">
    <source>
        <dbReference type="ARBA" id="ARBA00001962"/>
    </source>
</evidence>
<dbReference type="Pfam" id="PF00854">
    <property type="entry name" value="PTR2"/>
    <property type="match status" value="1"/>
</dbReference>
<comment type="caution">
    <text evidence="19">The sequence shown here is derived from an EMBL/GenBank/DDBJ whole genome shotgun (WGS) entry which is preliminary data.</text>
</comment>
<dbReference type="Pfam" id="PF00149">
    <property type="entry name" value="Metallophos"/>
    <property type="match status" value="1"/>
</dbReference>
<evidence type="ECO:0000256" key="15">
    <source>
        <dbReference type="SAM" id="Phobius"/>
    </source>
</evidence>
<feature type="transmembrane region" description="Helical" evidence="15">
    <location>
        <begin position="114"/>
        <end position="134"/>
    </location>
</feature>
<evidence type="ECO:0000256" key="14">
    <source>
        <dbReference type="RuleBase" id="RU361203"/>
    </source>
</evidence>
<evidence type="ECO:0000256" key="4">
    <source>
        <dbReference type="ARBA" id="ARBA00004141"/>
    </source>
</evidence>
<evidence type="ECO:0000259" key="17">
    <source>
        <dbReference type="Pfam" id="PF14008"/>
    </source>
</evidence>
<feature type="transmembrane region" description="Helical" evidence="15">
    <location>
        <begin position="227"/>
        <end position="248"/>
    </location>
</feature>
<protein>
    <recommendedName>
        <fullName evidence="14">Purple acid phosphatase</fullName>
        <ecNumber evidence="14">3.1.3.2</ecNumber>
    </recommendedName>
</protein>
<evidence type="ECO:0000256" key="8">
    <source>
        <dbReference type="ARBA" id="ARBA00022801"/>
    </source>
</evidence>
<keyword evidence="9" id="KW-0862">Zinc</keyword>
<dbReference type="PANTHER" id="PTHR22953:SF153">
    <property type="entry name" value="PURPLE ACID PHOSPHATASE"/>
    <property type="match status" value="1"/>
</dbReference>
<dbReference type="Pfam" id="PF16656">
    <property type="entry name" value="Pur_ac_phosph_N"/>
    <property type="match status" value="1"/>
</dbReference>
<dbReference type="InterPro" id="IPR036259">
    <property type="entry name" value="MFS_trans_sf"/>
</dbReference>
<keyword evidence="8 14" id="KW-0378">Hydrolase</keyword>
<feature type="transmembrane region" description="Helical" evidence="15">
    <location>
        <begin position="421"/>
        <end position="442"/>
    </location>
</feature>
<dbReference type="CDD" id="cd00839">
    <property type="entry name" value="MPP_PAPs"/>
    <property type="match status" value="1"/>
</dbReference>
<feature type="transmembrane region" description="Helical" evidence="15">
    <location>
        <begin position="340"/>
        <end position="359"/>
    </location>
</feature>
<feature type="transmembrane region" description="Helical" evidence="15">
    <location>
        <begin position="462"/>
        <end position="488"/>
    </location>
</feature>
<dbReference type="Gene3D" id="3.60.21.10">
    <property type="match status" value="1"/>
</dbReference>
<evidence type="ECO:0000256" key="9">
    <source>
        <dbReference type="ARBA" id="ARBA00022833"/>
    </source>
</evidence>
<gene>
    <name evidence="19" type="ORF">CTI12_AA015610</name>
</gene>
<evidence type="ECO:0000256" key="12">
    <source>
        <dbReference type="ARBA" id="ARBA00023180"/>
    </source>
</evidence>
<dbReference type="InterPro" id="IPR008963">
    <property type="entry name" value="Purple_acid_Pase-like_N"/>
</dbReference>
<dbReference type="PANTHER" id="PTHR22953">
    <property type="entry name" value="ACID PHOSPHATASE RELATED"/>
    <property type="match status" value="1"/>
</dbReference>
<dbReference type="AlphaFoldDB" id="A0A2U1QL13"/>